<dbReference type="InterPro" id="IPR036737">
    <property type="entry name" value="OmpA-like_sf"/>
</dbReference>
<evidence type="ECO:0000256" key="1">
    <source>
        <dbReference type="ARBA" id="ARBA00022729"/>
    </source>
</evidence>
<name>A0A0P1GPF7_9RHOB</name>
<dbReference type="Pfam" id="PF00691">
    <property type="entry name" value="OmpA"/>
    <property type="match status" value="1"/>
</dbReference>
<dbReference type="CDD" id="cd07185">
    <property type="entry name" value="OmpA_C-like"/>
    <property type="match status" value="1"/>
</dbReference>
<evidence type="ECO:0000259" key="4">
    <source>
        <dbReference type="PROSITE" id="PS51123"/>
    </source>
</evidence>
<dbReference type="InterPro" id="IPR050811">
    <property type="entry name" value="Phosphate_ABC_transporter"/>
</dbReference>
<reference evidence="5 6" key="1">
    <citation type="submission" date="2015-09" db="EMBL/GenBank/DDBJ databases">
        <authorList>
            <consortium name="Swine Surveillance"/>
        </authorList>
    </citation>
    <scope>NUCLEOTIDE SEQUENCE [LARGE SCALE GENOMIC DNA]</scope>
    <source>
        <strain evidence="5 6">CECT 8383</strain>
    </source>
</reference>
<dbReference type="GO" id="GO:0016020">
    <property type="term" value="C:membrane"/>
    <property type="evidence" value="ECO:0007669"/>
    <property type="project" value="UniProtKB-UniRule"/>
</dbReference>
<dbReference type="SUPFAM" id="SSF53850">
    <property type="entry name" value="Periplasmic binding protein-like II"/>
    <property type="match status" value="1"/>
</dbReference>
<dbReference type="SUPFAM" id="SSF103088">
    <property type="entry name" value="OmpA-like"/>
    <property type="match status" value="1"/>
</dbReference>
<dbReference type="PANTHER" id="PTHR30570">
    <property type="entry name" value="PERIPLASMIC PHOSPHATE BINDING COMPONENT OF PHOSPHATE ABC TRANSPORTER"/>
    <property type="match status" value="1"/>
</dbReference>
<dbReference type="AlphaFoldDB" id="A0A0P1GPF7"/>
<dbReference type="OrthoDB" id="9790048at2"/>
<evidence type="ECO:0000256" key="2">
    <source>
        <dbReference type="PROSITE-ProRule" id="PRU00473"/>
    </source>
</evidence>
<dbReference type="RefSeq" id="WP_058318433.1">
    <property type="nucleotide sequence ID" value="NZ_CYSF01000007.1"/>
</dbReference>
<feature type="domain" description="OmpA-like" evidence="4">
    <location>
        <begin position="398"/>
        <end position="519"/>
    </location>
</feature>
<dbReference type="Gene3D" id="3.40.190.10">
    <property type="entry name" value="Periplasmic binding protein-like II"/>
    <property type="match status" value="2"/>
</dbReference>
<keyword evidence="1 3" id="KW-0732">Signal</keyword>
<dbReference type="EMBL" id="CYSF01000007">
    <property type="protein sequence ID" value="CUH84305.1"/>
    <property type="molecule type" value="Genomic_DNA"/>
</dbReference>
<dbReference type="STRING" id="340021.TM5383_01513"/>
<keyword evidence="2" id="KW-0472">Membrane</keyword>
<keyword evidence="6" id="KW-1185">Reference proteome</keyword>
<dbReference type="InterPro" id="IPR006665">
    <property type="entry name" value="OmpA-like"/>
</dbReference>
<dbReference type="PROSITE" id="PS51123">
    <property type="entry name" value="OMPA_2"/>
    <property type="match status" value="1"/>
</dbReference>
<dbReference type="PANTHER" id="PTHR30570:SF1">
    <property type="entry name" value="PHOSPHATE-BINDING PROTEIN PSTS"/>
    <property type="match status" value="1"/>
</dbReference>
<sequence>MTILRAAISAALFLIGTMGQAVLAQDVTLTSRDGSVEISGDLLGFDGEFYRVQTLYGELTVDGSGVLCDGPACPNLTDYVARLTLSGSATMGRLVVPALVQAFADRQGYRVVRTQPDTDTMLLSLTEADGRVAGELTLKLRSTDQGFADLLTNEADIVMAQREMRARERSDAMLAGLGDMQDGRRGRVLALDGLVPVVSDGNPITKISPSVLADVLTGQVSNWSDLGGPDAPITLHLRGEGAGLWQVVEDRLLAPAGGQLVSGVLRYDSDQTLAEGVVRDPFGLGLVSASAAGGAVPLGLTGACGFTLQADRLSLKTEDYPLSAPMFLYLPARRLPKLGRDFMRFTRSDAAQLVIRRAGLTDQAPEEVGIKAQGDRFANAITQAGPEIGLDALQRLVADLTDRRRLSLSFRFEAGSARLDAQSRSNVALLAQMLEAGRYDARDLLFAGFSDGDGGAAANQRIAEKRAGAVLTAVKQAAETANLDQITLSARGYGEALPMACDDSAWGRQVNRRVEVWLR</sequence>
<protein>
    <submittedName>
        <fullName evidence="5">Outer membrane porin F</fullName>
    </submittedName>
</protein>
<evidence type="ECO:0000313" key="6">
    <source>
        <dbReference type="Proteomes" id="UP000051681"/>
    </source>
</evidence>
<organism evidence="5 6">
    <name type="scientific">Thalassovita mediterranea</name>
    <dbReference type="NCBI Taxonomy" id="340021"/>
    <lineage>
        <taxon>Bacteria</taxon>
        <taxon>Pseudomonadati</taxon>
        <taxon>Pseudomonadota</taxon>
        <taxon>Alphaproteobacteria</taxon>
        <taxon>Rhodobacterales</taxon>
        <taxon>Roseobacteraceae</taxon>
        <taxon>Thalassovita</taxon>
    </lineage>
</organism>
<gene>
    <name evidence="5" type="primary">oprF_2</name>
    <name evidence="5" type="ORF">TM5383_01513</name>
</gene>
<proteinExistence type="predicted"/>
<dbReference type="Pfam" id="PF12849">
    <property type="entry name" value="PBP_like_2"/>
    <property type="match status" value="1"/>
</dbReference>
<dbReference type="InterPro" id="IPR024370">
    <property type="entry name" value="PBP_domain"/>
</dbReference>
<dbReference type="Gene3D" id="3.30.1330.60">
    <property type="entry name" value="OmpA-like domain"/>
    <property type="match status" value="1"/>
</dbReference>
<feature type="chain" id="PRO_5006063635" evidence="3">
    <location>
        <begin position="25"/>
        <end position="519"/>
    </location>
</feature>
<evidence type="ECO:0000256" key="3">
    <source>
        <dbReference type="SAM" id="SignalP"/>
    </source>
</evidence>
<feature type="signal peptide" evidence="3">
    <location>
        <begin position="1"/>
        <end position="24"/>
    </location>
</feature>
<dbReference type="Proteomes" id="UP000051681">
    <property type="component" value="Unassembled WGS sequence"/>
</dbReference>
<evidence type="ECO:0000313" key="5">
    <source>
        <dbReference type="EMBL" id="CUH84305.1"/>
    </source>
</evidence>
<accession>A0A0P1GPF7</accession>